<evidence type="ECO:0000313" key="1">
    <source>
        <dbReference type="EMBL" id="EPC62679.1"/>
    </source>
</evidence>
<reference evidence="1 2" key="1">
    <citation type="journal article" date="2013" name="PLoS ONE">
        <title>Lactobacillus paracasei comparative genomics: towards species pan-genome definition and exploitation of diversity.</title>
        <authorList>
            <person name="Smokvina T."/>
            <person name="Wels M."/>
            <person name="Polka J."/>
            <person name="Chervaux C."/>
            <person name="Brisse S."/>
            <person name="Boekhorst J."/>
            <person name="van Hylckama Vlieg J.E."/>
            <person name="Siezen R.J."/>
        </authorList>
    </citation>
    <scope>NUCLEOTIDE SEQUENCE [LARGE SCALE GENOMIC DNA]</scope>
    <source>
        <strain evidence="1 2">Lpl14</strain>
    </source>
</reference>
<proteinExistence type="predicted"/>
<sequence>MEKAKIVDQFVLKPNKEELTPLFGGLTIRKKYDEGRGKLVIAYVFAWEASVKTLRTCTSASNGELTDKEKWRALDKVRGIKLGTTEQEYLAKKQKEHDEEIAKKAKQEVLGQLKNNWH</sequence>
<dbReference type="Proteomes" id="UP000014285">
    <property type="component" value="Unassembled WGS sequence"/>
</dbReference>
<comment type="caution">
    <text evidence="1">The sequence shown here is derived from an EMBL/GenBank/DDBJ whole genome shotgun (WGS) entry which is preliminary data.</text>
</comment>
<gene>
    <name evidence="1" type="ORF">Lpl14_14529</name>
</gene>
<accession>A0A829GR49</accession>
<dbReference type="EMBL" id="ANKB01000094">
    <property type="protein sequence ID" value="EPC62679.1"/>
    <property type="molecule type" value="Genomic_DNA"/>
</dbReference>
<name>A0A829GR49_LACPA</name>
<organism evidence="1 2">
    <name type="scientific">Lacticaseibacillus paracasei subsp. tolerans Lpl14</name>
    <dbReference type="NCBI Taxonomy" id="1256229"/>
    <lineage>
        <taxon>Bacteria</taxon>
        <taxon>Bacillati</taxon>
        <taxon>Bacillota</taxon>
        <taxon>Bacilli</taxon>
        <taxon>Lactobacillales</taxon>
        <taxon>Lactobacillaceae</taxon>
        <taxon>Lacticaseibacillus</taxon>
    </lineage>
</organism>
<protein>
    <submittedName>
        <fullName evidence="1">Replication protein A</fullName>
    </submittedName>
</protein>
<dbReference type="RefSeq" id="WP_016373386.1">
    <property type="nucleotide sequence ID" value="NZ_ANKB01000094.1"/>
</dbReference>
<dbReference type="AlphaFoldDB" id="A0A829GR49"/>
<evidence type="ECO:0000313" key="2">
    <source>
        <dbReference type="Proteomes" id="UP000014285"/>
    </source>
</evidence>